<feature type="region of interest" description="Disordered" evidence="2">
    <location>
        <begin position="1"/>
        <end position="25"/>
    </location>
</feature>
<name>A0A5R9FY20_9BACL</name>
<dbReference type="Pfam" id="PF01636">
    <property type="entry name" value="APH"/>
    <property type="match status" value="1"/>
</dbReference>
<dbReference type="GO" id="GO:0019202">
    <property type="term" value="F:amino acid kinase activity"/>
    <property type="evidence" value="ECO:0007669"/>
    <property type="project" value="TreeGrafter"/>
</dbReference>
<dbReference type="AlphaFoldDB" id="A0A5R9FY20"/>
<dbReference type="InterPro" id="IPR002575">
    <property type="entry name" value="Aminoglycoside_PTrfase"/>
</dbReference>
<dbReference type="Gene3D" id="3.90.1200.10">
    <property type="match status" value="1"/>
</dbReference>
<evidence type="ECO:0000313" key="5">
    <source>
        <dbReference type="Proteomes" id="UP000309676"/>
    </source>
</evidence>
<evidence type="ECO:0000259" key="3">
    <source>
        <dbReference type="Pfam" id="PF01636"/>
    </source>
</evidence>
<dbReference type="InterPro" id="IPR011009">
    <property type="entry name" value="Kinase-like_dom_sf"/>
</dbReference>
<comment type="similarity">
    <text evidence="1">Belongs to the pseudomonas-type ThrB family.</text>
</comment>
<dbReference type="PANTHER" id="PTHR21064">
    <property type="entry name" value="AMINOGLYCOSIDE PHOSPHOTRANSFERASE DOMAIN-CONTAINING PROTEIN-RELATED"/>
    <property type="match status" value="1"/>
</dbReference>
<feature type="domain" description="Aminoglycoside phosphotransferase" evidence="3">
    <location>
        <begin position="71"/>
        <end position="317"/>
    </location>
</feature>
<dbReference type="SUPFAM" id="SSF56112">
    <property type="entry name" value="Protein kinase-like (PK-like)"/>
    <property type="match status" value="1"/>
</dbReference>
<protein>
    <submittedName>
        <fullName evidence="4">Aminoglycoside phosphotransferase</fullName>
    </submittedName>
</protein>
<keyword evidence="4" id="KW-0808">Transferase</keyword>
<organism evidence="4 5">
    <name type="scientific">Paenibacillus antri</name>
    <dbReference type="NCBI Taxonomy" id="2582848"/>
    <lineage>
        <taxon>Bacteria</taxon>
        <taxon>Bacillati</taxon>
        <taxon>Bacillota</taxon>
        <taxon>Bacilli</taxon>
        <taxon>Bacillales</taxon>
        <taxon>Paenibacillaceae</taxon>
        <taxon>Paenibacillus</taxon>
    </lineage>
</organism>
<reference evidence="4 5" key="1">
    <citation type="submission" date="2019-05" db="EMBL/GenBank/DDBJ databases">
        <authorList>
            <person name="Narsing Rao M.P."/>
            <person name="Li W.J."/>
        </authorList>
    </citation>
    <scope>NUCLEOTIDE SEQUENCE [LARGE SCALE GENOMIC DNA]</scope>
    <source>
        <strain evidence="4 5">SYSU_K30003</strain>
    </source>
</reference>
<keyword evidence="5" id="KW-1185">Reference proteome</keyword>
<evidence type="ECO:0000313" key="4">
    <source>
        <dbReference type="EMBL" id="TLS48937.1"/>
    </source>
</evidence>
<dbReference type="EMBL" id="VCIW01000026">
    <property type="protein sequence ID" value="TLS48937.1"/>
    <property type="molecule type" value="Genomic_DNA"/>
</dbReference>
<dbReference type="Proteomes" id="UP000309676">
    <property type="component" value="Unassembled WGS sequence"/>
</dbReference>
<dbReference type="Gene3D" id="3.30.200.20">
    <property type="entry name" value="Phosphorylase Kinase, domain 1"/>
    <property type="match status" value="1"/>
</dbReference>
<accession>A0A5R9FY20</accession>
<evidence type="ECO:0000256" key="2">
    <source>
        <dbReference type="SAM" id="MobiDB-lite"/>
    </source>
</evidence>
<dbReference type="InterPro" id="IPR050249">
    <property type="entry name" value="Pseudomonas-type_ThrB"/>
</dbReference>
<evidence type="ECO:0000256" key="1">
    <source>
        <dbReference type="ARBA" id="ARBA00038240"/>
    </source>
</evidence>
<proteinExistence type="inferred from homology"/>
<comment type="caution">
    <text evidence="4">The sequence shown here is derived from an EMBL/GenBank/DDBJ whole genome shotgun (WGS) entry which is preliminary data.</text>
</comment>
<gene>
    <name evidence="4" type="ORF">FE782_27750</name>
</gene>
<sequence>MGGQRAASRRASTRARAGETAVRRQLEERGVRRACDERPGGRRMSGETERAVSEALARFFPGAAPFVRSGASGMNNMTRFAELDGRRYVLRIYETHQDVDKVLYEHAVLLALNESSTLPFAVPRPERTPDDGDGTVVRLADGRLAALFGYIEGERPSLDRPAALRAFGRAAGALSGALANVRVAAAPAYRPYYELDAAHPSIAPADAARFFEAPPDAFADLAGELRVVGRELADARLALPALRALPHQLVHGDLNASNALAVPGGDDIAALLDFEFVTVDLRAMEPAVCLSDLSDAESDEDVLGRMSAFAAGYASAARLSPEEADALPLLLRLRRIDVVLHFLGRWRDRIEGPEPLRRVAAGSARALERLRRLEAPLRDIFAGLAAE</sequence>
<dbReference type="PANTHER" id="PTHR21064:SF6">
    <property type="entry name" value="AMINOGLYCOSIDE PHOSPHOTRANSFERASE DOMAIN-CONTAINING PROTEIN"/>
    <property type="match status" value="1"/>
</dbReference>